<feature type="transmembrane region" description="Helical" evidence="1">
    <location>
        <begin position="54"/>
        <end position="72"/>
    </location>
</feature>
<comment type="caution">
    <text evidence="2">The sequence shown here is derived from an EMBL/GenBank/DDBJ whole genome shotgun (WGS) entry which is preliminary data.</text>
</comment>
<reference evidence="2 3" key="1">
    <citation type="submission" date="2017-03" db="EMBL/GenBank/DDBJ databases">
        <title>Draft Genome sequence of Marispirochaeta sp. strain JC444.</title>
        <authorList>
            <person name="Shivani Y."/>
            <person name="Subhash Y."/>
            <person name="Sasikala C."/>
            <person name="Ramana C."/>
        </authorList>
    </citation>
    <scope>NUCLEOTIDE SEQUENCE [LARGE SCALE GENOMIC DNA]</scope>
    <source>
        <strain evidence="2 3">JC444</strain>
    </source>
</reference>
<dbReference type="OrthoDB" id="369136at2"/>
<evidence type="ECO:0000313" key="2">
    <source>
        <dbReference type="EMBL" id="ORC36478.1"/>
    </source>
</evidence>
<keyword evidence="1" id="KW-0812">Transmembrane</keyword>
<feature type="transmembrane region" description="Helical" evidence="1">
    <location>
        <begin position="233"/>
        <end position="253"/>
    </location>
</feature>
<feature type="transmembrane region" description="Helical" evidence="1">
    <location>
        <begin position="194"/>
        <end position="213"/>
    </location>
</feature>
<dbReference type="Proteomes" id="UP000192343">
    <property type="component" value="Unassembled WGS sequence"/>
</dbReference>
<keyword evidence="1" id="KW-1133">Transmembrane helix</keyword>
<protein>
    <recommendedName>
        <fullName evidence="4">DUF3307 domain-containing protein</fullName>
    </recommendedName>
</protein>
<feature type="transmembrane region" description="Helical" evidence="1">
    <location>
        <begin position="135"/>
        <end position="157"/>
    </location>
</feature>
<sequence length="254" mass="27158">MTAPYLSYALLVTIPLPRILMHLRRYPGPGLKALAAALVYPVVLLLPLKIESHTGLLIILSAAVPIYHILLIRMIRNQHLAASLLLLLNLVTIPAVFGRPELVSGFSDFLLSRLDNLAAANLAVAAVSPGEIEAFLFYGMGIMLVSVGLNDPIALFLKRSHLMPGFAGDSSSPNPAPADPEPARGRIIGYLERGIILVLMLSGNIGAIGFVLAAKGITRFRQLDDRDFAEYVLIGTLLSVGATMLTGVVLSAFV</sequence>
<evidence type="ECO:0008006" key="4">
    <source>
        <dbReference type="Google" id="ProtNLM"/>
    </source>
</evidence>
<evidence type="ECO:0000313" key="3">
    <source>
        <dbReference type="Proteomes" id="UP000192343"/>
    </source>
</evidence>
<evidence type="ECO:0000256" key="1">
    <source>
        <dbReference type="SAM" id="Phobius"/>
    </source>
</evidence>
<gene>
    <name evidence="2" type="ORF">B4O97_05215</name>
</gene>
<keyword evidence="3" id="KW-1185">Reference proteome</keyword>
<dbReference type="AlphaFoldDB" id="A0A1Y1S1H1"/>
<keyword evidence="1" id="KW-0472">Membrane</keyword>
<accession>A0A1Y1S1H1</accession>
<dbReference type="STRING" id="1963862.B4O97_05215"/>
<dbReference type="EMBL" id="MWQY01000005">
    <property type="protein sequence ID" value="ORC36478.1"/>
    <property type="molecule type" value="Genomic_DNA"/>
</dbReference>
<name>A0A1Y1S1H1_9SPIO</name>
<organism evidence="2 3">
    <name type="scientific">Marispirochaeta aestuarii</name>
    <dbReference type="NCBI Taxonomy" id="1963862"/>
    <lineage>
        <taxon>Bacteria</taxon>
        <taxon>Pseudomonadati</taxon>
        <taxon>Spirochaetota</taxon>
        <taxon>Spirochaetia</taxon>
        <taxon>Spirochaetales</taxon>
        <taxon>Spirochaetaceae</taxon>
        <taxon>Marispirochaeta</taxon>
    </lineage>
</organism>
<proteinExistence type="predicted"/>
<feature type="transmembrane region" description="Helical" evidence="1">
    <location>
        <begin position="79"/>
        <end position="97"/>
    </location>
</feature>
<dbReference type="RefSeq" id="WP_083048954.1">
    <property type="nucleotide sequence ID" value="NZ_MWQY01000005.1"/>
</dbReference>